<dbReference type="AlphaFoldDB" id="A0A1R0ZIU6"/>
<dbReference type="PROSITE" id="PS51353">
    <property type="entry name" value="ARSC"/>
    <property type="match status" value="1"/>
</dbReference>
<dbReference type="EMBL" id="MPTW01000004">
    <property type="protein sequence ID" value="OME71274.1"/>
    <property type="molecule type" value="Genomic_DNA"/>
</dbReference>
<dbReference type="Proteomes" id="UP000187425">
    <property type="component" value="Unassembled WGS sequence"/>
</dbReference>
<evidence type="ECO:0000313" key="5">
    <source>
        <dbReference type="Proteomes" id="UP000187425"/>
    </source>
</evidence>
<accession>A0A1R0ZIU6</accession>
<evidence type="ECO:0008006" key="6">
    <source>
        <dbReference type="Google" id="ProtNLM"/>
    </source>
</evidence>
<proteinExistence type="inferred from homology"/>
<dbReference type="EMBL" id="MPTD01000013">
    <property type="protein sequence ID" value="OMD49280.1"/>
    <property type="molecule type" value="Genomic_DNA"/>
</dbReference>
<gene>
    <name evidence="2" type="ORF">BSK51_19600</name>
    <name evidence="3" type="ORF">BSK65_09440</name>
</gene>
<keyword evidence="4" id="KW-1185">Reference proteome</keyword>
<sequence>MSKLKVYQYPKCSTCRSAVKWLQAQGHELELQNIAEQPPTVEELRELLANSGLELKKFFNTSGEVYKALGLKDKMAQLSEQEKLELLASHGMLNKRPIVTDGVKVTVGFKEEQYAEAWTNTSKV</sequence>
<dbReference type="SUPFAM" id="SSF52833">
    <property type="entry name" value="Thioredoxin-like"/>
    <property type="match status" value="1"/>
</dbReference>
<evidence type="ECO:0000313" key="2">
    <source>
        <dbReference type="EMBL" id="OMD49280.1"/>
    </source>
</evidence>
<dbReference type="Proteomes" id="UP000187313">
    <property type="component" value="Unassembled WGS sequence"/>
</dbReference>
<dbReference type="Pfam" id="PF03960">
    <property type="entry name" value="ArsC"/>
    <property type="match status" value="1"/>
</dbReference>
<comment type="caution">
    <text evidence="3">The sequence shown here is derived from an EMBL/GenBank/DDBJ whole genome shotgun (WGS) entry which is preliminary data.</text>
</comment>
<dbReference type="Gene3D" id="3.40.30.10">
    <property type="entry name" value="Glutaredoxin"/>
    <property type="match status" value="1"/>
</dbReference>
<dbReference type="RefSeq" id="WP_076284222.1">
    <property type="nucleotide sequence ID" value="NZ_MPTD01000013.1"/>
</dbReference>
<dbReference type="PANTHER" id="PTHR30041">
    <property type="entry name" value="ARSENATE REDUCTASE"/>
    <property type="match status" value="1"/>
</dbReference>
<evidence type="ECO:0000313" key="4">
    <source>
        <dbReference type="Proteomes" id="UP000187313"/>
    </source>
</evidence>
<dbReference type="NCBIfam" id="TIGR01617">
    <property type="entry name" value="arsC_related"/>
    <property type="match status" value="1"/>
</dbReference>
<reference evidence="3 5" key="1">
    <citation type="submission" date="2016-11" db="EMBL/GenBank/DDBJ databases">
        <title>Paenibacillus species isolates.</title>
        <authorList>
            <person name="Beno S.M."/>
        </authorList>
    </citation>
    <scope>NUCLEOTIDE SEQUENCE [LARGE SCALE GENOMIC DNA]</scope>
    <source>
        <strain evidence="3 5">FSL H7-0443</strain>
        <strain evidence="2 4">FSL R5-0923</strain>
    </source>
</reference>
<name>A0A1R0ZIU6_9BACL</name>
<dbReference type="PANTHER" id="PTHR30041:SF8">
    <property type="entry name" value="PROTEIN YFFB"/>
    <property type="match status" value="1"/>
</dbReference>
<dbReference type="InterPro" id="IPR036249">
    <property type="entry name" value="Thioredoxin-like_sf"/>
</dbReference>
<evidence type="ECO:0000256" key="1">
    <source>
        <dbReference type="PROSITE-ProRule" id="PRU01282"/>
    </source>
</evidence>
<evidence type="ECO:0000313" key="3">
    <source>
        <dbReference type="EMBL" id="OME71274.1"/>
    </source>
</evidence>
<dbReference type="InterPro" id="IPR006660">
    <property type="entry name" value="Arsenate_reductase-like"/>
</dbReference>
<dbReference type="CDD" id="cd03036">
    <property type="entry name" value="ArsC_like"/>
    <property type="match status" value="1"/>
</dbReference>
<organism evidence="3 5">
    <name type="scientific">Paenibacillus odorifer</name>
    <dbReference type="NCBI Taxonomy" id="189426"/>
    <lineage>
        <taxon>Bacteria</taxon>
        <taxon>Bacillati</taxon>
        <taxon>Bacillota</taxon>
        <taxon>Bacilli</taxon>
        <taxon>Bacillales</taxon>
        <taxon>Paenibacillaceae</taxon>
        <taxon>Paenibacillus</taxon>
    </lineage>
</organism>
<protein>
    <recommendedName>
        <fullName evidence="6">ArsC family transcriptional regulator</fullName>
    </recommendedName>
</protein>
<comment type="similarity">
    <text evidence="1">Belongs to the ArsC family.</text>
</comment>
<dbReference type="InterPro" id="IPR006504">
    <property type="entry name" value="Tscrpt_reg_Spx/MgsR"/>
</dbReference>
<dbReference type="OrthoDB" id="9794155at2"/>